<dbReference type="Gene3D" id="2.60.120.280">
    <property type="entry name" value="Regulatory protein AraC"/>
    <property type="match status" value="1"/>
</dbReference>
<keyword evidence="9" id="KW-1185">Reference proteome</keyword>
<dbReference type="PROSITE" id="PS01124">
    <property type="entry name" value="HTH_ARAC_FAMILY_2"/>
    <property type="match status" value="1"/>
</dbReference>
<dbReference type="GO" id="GO:0043565">
    <property type="term" value="F:sequence-specific DNA binding"/>
    <property type="evidence" value="ECO:0007669"/>
    <property type="project" value="InterPro"/>
</dbReference>
<proteinExistence type="predicted"/>
<protein>
    <submittedName>
        <fullName evidence="7">AraC family transcriptional regulator</fullName>
    </submittedName>
</protein>
<dbReference type="GO" id="GO:0003700">
    <property type="term" value="F:DNA-binding transcription factor activity"/>
    <property type="evidence" value="ECO:0007669"/>
    <property type="project" value="InterPro"/>
</dbReference>
<dbReference type="PANTHER" id="PTHR43280">
    <property type="entry name" value="ARAC-FAMILY TRANSCRIPTIONAL REGULATOR"/>
    <property type="match status" value="1"/>
</dbReference>
<dbReference type="Pfam" id="PF12833">
    <property type="entry name" value="HTH_18"/>
    <property type="match status" value="1"/>
</dbReference>
<dbReference type="EMBL" id="VMKJ01000023">
    <property type="protein sequence ID" value="TVO35669.1"/>
    <property type="molecule type" value="Genomic_DNA"/>
</dbReference>
<reference evidence="7 8" key="3">
    <citation type="submission" date="2019-07" db="EMBL/GenBank/DDBJ databases">
        <title>The draft genome sequence of Vibrio algivorus M1486.</title>
        <authorList>
            <person name="Meng X."/>
        </authorList>
    </citation>
    <scope>NUCLEOTIDE SEQUENCE [LARGE SCALE GENOMIC DNA]</scope>
    <source>
        <strain evidence="7 8">M1486</strain>
    </source>
</reference>
<evidence type="ECO:0000256" key="2">
    <source>
        <dbReference type="ARBA" id="ARBA00023125"/>
    </source>
</evidence>
<keyword evidence="1" id="KW-0805">Transcription regulation</keyword>
<dbReference type="Pfam" id="PF02311">
    <property type="entry name" value="AraC_binding"/>
    <property type="match status" value="1"/>
</dbReference>
<comment type="caution">
    <text evidence="7">The sequence shown here is derived from an EMBL/GenBank/DDBJ whole genome shotgun (WGS) entry which is preliminary data.</text>
</comment>
<dbReference type="Proteomes" id="UP001157156">
    <property type="component" value="Unassembled WGS sequence"/>
</dbReference>
<evidence type="ECO:0000256" key="4">
    <source>
        <dbReference type="ARBA" id="ARBA00023163"/>
    </source>
</evidence>
<dbReference type="Gene3D" id="1.10.10.60">
    <property type="entry name" value="Homeodomain-like"/>
    <property type="match status" value="2"/>
</dbReference>
<reference evidence="6" key="1">
    <citation type="journal article" date="2014" name="Int. J. Syst. Evol. Microbiol.">
        <title>Complete genome of a new Firmicutes species belonging to the dominant human colonic microbiota ('Ruminococcus bicirculans') reveals two chromosomes and a selective capacity to utilize plant glucans.</title>
        <authorList>
            <consortium name="NISC Comparative Sequencing Program"/>
            <person name="Wegmann U."/>
            <person name="Louis P."/>
            <person name="Goesmann A."/>
            <person name="Henrissat B."/>
            <person name="Duncan S.H."/>
            <person name="Flint H.J."/>
        </authorList>
    </citation>
    <scope>NUCLEOTIDE SEQUENCE</scope>
    <source>
        <strain evidence="6">NBRC 111146</strain>
    </source>
</reference>
<dbReference type="PROSITE" id="PS00041">
    <property type="entry name" value="HTH_ARAC_FAMILY_1"/>
    <property type="match status" value="1"/>
</dbReference>
<sequence length="294" mass="34320">MFEISKNLCKSVIVQELPNRQWQDDVYLAEACKERFIVSSEIPELMSEEISMAGLGEFSQGYSVERREPEIHTILFTLEGGGCLSTVDGVYHIQPNTVTVLPQGLPFRFELADNPYWKMAWILLPPTEKWQQVQHSKQRVEPTQLCESVWSLLNLTHQEIHGRATFRQLLLSELSRVMMGSTDRQPSNAAMRVQSVFNQVESQLHLPWTVKEIAQKSFLSEEQLNRISKQLYQCSPSQKLIQLRMEKAVDLLHHRDWSITMIAHRLGYPDPYNFTHRFRKIYGMSPRDYRKNKL</sequence>
<keyword evidence="4" id="KW-0804">Transcription</keyword>
<dbReference type="RefSeq" id="WP_089123915.1">
    <property type="nucleotide sequence ID" value="NZ_BSPV01000003.1"/>
</dbReference>
<accession>A0A557P4Y6</accession>
<dbReference type="InterPro" id="IPR018062">
    <property type="entry name" value="HTH_AraC-typ_CS"/>
</dbReference>
<evidence type="ECO:0000313" key="9">
    <source>
        <dbReference type="Proteomes" id="UP001157156"/>
    </source>
</evidence>
<dbReference type="SMART" id="SM00342">
    <property type="entry name" value="HTH_ARAC"/>
    <property type="match status" value="1"/>
</dbReference>
<dbReference type="PANTHER" id="PTHR43280:SF2">
    <property type="entry name" value="HTH-TYPE TRANSCRIPTIONAL REGULATOR EXSA"/>
    <property type="match status" value="1"/>
</dbReference>
<gene>
    <name evidence="7" type="ORF">FOF44_11305</name>
    <name evidence="6" type="ORF">GCM10007931_04760</name>
</gene>
<dbReference type="SUPFAM" id="SSF51215">
    <property type="entry name" value="Regulatory protein AraC"/>
    <property type="match status" value="1"/>
</dbReference>
<dbReference type="InterPro" id="IPR003313">
    <property type="entry name" value="AraC-bd"/>
</dbReference>
<dbReference type="Proteomes" id="UP000319828">
    <property type="component" value="Unassembled WGS sequence"/>
</dbReference>
<dbReference type="InterPro" id="IPR009057">
    <property type="entry name" value="Homeodomain-like_sf"/>
</dbReference>
<dbReference type="InterPro" id="IPR037923">
    <property type="entry name" value="HTH-like"/>
</dbReference>
<dbReference type="AlphaFoldDB" id="A0A557P4Y6"/>
<evidence type="ECO:0000256" key="3">
    <source>
        <dbReference type="ARBA" id="ARBA00023159"/>
    </source>
</evidence>
<dbReference type="SUPFAM" id="SSF46689">
    <property type="entry name" value="Homeodomain-like"/>
    <property type="match status" value="1"/>
</dbReference>
<reference evidence="6" key="4">
    <citation type="submission" date="2023-01" db="EMBL/GenBank/DDBJ databases">
        <title>Draft genome sequence of Vibrio algivorus strain NBRC 111146.</title>
        <authorList>
            <person name="Sun Q."/>
            <person name="Mori K."/>
        </authorList>
    </citation>
    <scope>NUCLEOTIDE SEQUENCE</scope>
    <source>
        <strain evidence="6">NBRC 111146</strain>
    </source>
</reference>
<dbReference type="OrthoDB" id="9803764at2"/>
<dbReference type="InterPro" id="IPR018060">
    <property type="entry name" value="HTH_AraC"/>
</dbReference>
<dbReference type="PRINTS" id="PR00032">
    <property type="entry name" value="HTHARAC"/>
</dbReference>
<name>A0A557P4Y6_9VIBR</name>
<keyword evidence="3" id="KW-0010">Activator</keyword>
<dbReference type="EMBL" id="BSPV01000003">
    <property type="protein sequence ID" value="GLT13502.1"/>
    <property type="molecule type" value="Genomic_DNA"/>
</dbReference>
<dbReference type="InterPro" id="IPR020449">
    <property type="entry name" value="Tscrpt_reg_AraC-type_HTH"/>
</dbReference>
<organism evidence="7 8">
    <name type="scientific">Vibrio algivorus</name>
    <dbReference type="NCBI Taxonomy" id="1667024"/>
    <lineage>
        <taxon>Bacteria</taxon>
        <taxon>Pseudomonadati</taxon>
        <taxon>Pseudomonadota</taxon>
        <taxon>Gammaproteobacteria</taxon>
        <taxon>Vibrionales</taxon>
        <taxon>Vibrionaceae</taxon>
        <taxon>Vibrio</taxon>
    </lineage>
</organism>
<evidence type="ECO:0000256" key="1">
    <source>
        <dbReference type="ARBA" id="ARBA00023015"/>
    </source>
</evidence>
<evidence type="ECO:0000313" key="6">
    <source>
        <dbReference type="EMBL" id="GLT13502.1"/>
    </source>
</evidence>
<keyword evidence="2" id="KW-0238">DNA-binding</keyword>
<feature type="domain" description="HTH araC/xylS-type" evidence="5">
    <location>
        <begin position="194"/>
        <end position="292"/>
    </location>
</feature>
<evidence type="ECO:0000259" key="5">
    <source>
        <dbReference type="PROSITE" id="PS01124"/>
    </source>
</evidence>
<evidence type="ECO:0000313" key="7">
    <source>
        <dbReference type="EMBL" id="TVO35669.1"/>
    </source>
</evidence>
<reference evidence="9" key="2">
    <citation type="journal article" date="2019" name="Int. J. Syst. Evol. Microbiol.">
        <title>The Global Catalogue of Microorganisms (GCM) 10K type strain sequencing project: providing services to taxonomists for standard genome sequencing and annotation.</title>
        <authorList>
            <consortium name="The Broad Institute Genomics Platform"/>
            <consortium name="The Broad Institute Genome Sequencing Center for Infectious Disease"/>
            <person name="Wu L."/>
            <person name="Ma J."/>
        </authorList>
    </citation>
    <scope>NUCLEOTIDE SEQUENCE [LARGE SCALE GENOMIC DNA]</scope>
    <source>
        <strain evidence="9">NBRC 111146</strain>
    </source>
</reference>
<evidence type="ECO:0000313" key="8">
    <source>
        <dbReference type="Proteomes" id="UP000319828"/>
    </source>
</evidence>